<keyword evidence="2" id="KW-0012">Acyltransferase</keyword>
<evidence type="ECO:0000259" key="3">
    <source>
        <dbReference type="PROSITE" id="PS51186"/>
    </source>
</evidence>
<dbReference type="CDD" id="cd04301">
    <property type="entry name" value="NAT_SF"/>
    <property type="match status" value="1"/>
</dbReference>
<dbReference type="AlphaFoldDB" id="D9QVA6"/>
<evidence type="ECO:0000256" key="2">
    <source>
        <dbReference type="ARBA" id="ARBA00023315"/>
    </source>
</evidence>
<dbReference type="GO" id="GO:0016747">
    <property type="term" value="F:acyltransferase activity, transferring groups other than amino-acyl groups"/>
    <property type="evidence" value="ECO:0007669"/>
    <property type="project" value="InterPro"/>
</dbReference>
<keyword evidence="1 4" id="KW-0808">Transferase</keyword>
<sequence>MDYEIRVITEYSQQLLDELIQIEVDAFGRGGLNKWHLVPMINHGRVFVIYNKDKPVGLAEVLRDFEDSELVYLFGLSIRREYRNQGLGSKLLEYILQQLREEGFDKLELTVAPDNQSAYSLYKSKFGFEKEEYRPKEYGRDEPRFVMKVDL</sequence>
<evidence type="ECO:0000313" key="4">
    <source>
        <dbReference type="EMBL" id="ADL12165.1"/>
    </source>
</evidence>
<dbReference type="eggNOG" id="COG0456">
    <property type="taxonomic scope" value="Bacteria"/>
</dbReference>
<keyword evidence="5" id="KW-1185">Reference proteome</keyword>
<dbReference type="InterPro" id="IPR000182">
    <property type="entry name" value="GNAT_dom"/>
</dbReference>
<dbReference type="HOGENOM" id="CLU_120426_0_0_9"/>
<proteinExistence type="predicted"/>
<dbReference type="PROSITE" id="PS51186">
    <property type="entry name" value="GNAT"/>
    <property type="match status" value="1"/>
</dbReference>
<dbReference type="STRING" id="574087.Acear_0623"/>
<dbReference type="EMBL" id="CP002105">
    <property type="protein sequence ID" value="ADL12165.1"/>
    <property type="molecule type" value="Genomic_DNA"/>
</dbReference>
<dbReference type="OrthoDB" id="5292888at2"/>
<evidence type="ECO:0000256" key="1">
    <source>
        <dbReference type="ARBA" id="ARBA00022679"/>
    </source>
</evidence>
<dbReference type="PANTHER" id="PTHR42919">
    <property type="entry name" value="N-ALPHA-ACETYLTRANSFERASE"/>
    <property type="match status" value="1"/>
</dbReference>
<reference evidence="4 5" key="1">
    <citation type="journal article" date="2010" name="Stand. Genomic Sci.">
        <title>Complete genome sequence of Acetohalobium arabaticum type strain (Z-7288).</title>
        <authorList>
            <person name="Sikorski J."/>
            <person name="Lapidus A."/>
            <person name="Chertkov O."/>
            <person name="Lucas S."/>
            <person name="Copeland A."/>
            <person name="Glavina Del Rio T."/>
            <person name="Nolan M."/>
            <person name="Tice H."/>
            <person name="Cheng J.F."/>
            <person name="Han C."/>
            <person name="Brambilla E."/>
            <person name="Pitluck S."/>
            <person name="Liolios K."/>
            <person name="Ivanova N."/>
            <person name="Mavromatis K."/>
            <person name="Mikhailova N."/>
            <person name="Pati A."/>
            <person name="Bruce D."/>
            <person name="Detter C."/>
            <person name="Tapia R."/>
            <person name="Goodwin L."/>
            <person name="Chen A."/>
            <person name="Palaniappan K."/>
            <person name="Land M."/>
            <person name="Hauser L."/>
            <person name="Chang Y.J."/>
            <person name="Jeffries C.D."/>
            <person name="Rohde M."/>
            <person name="Goker M."/>
            <person name="Spring S."/>
            <person name="Woyke T."/>
            <person name="Bristow J."/>
            <person name="Eisen J.A."/>
            <person name="Markowitz V."/>
            <person name="Hugenholtz P."/>
            <person name="Kyrpides N.C."/>
            <person name="Klenk H.P."/>
        </authorList>
    </citation>
    <scope>NUCLEOTIDE SEQUENCE [LARGE SCALE GENOMIC DNA]</scope>
    <source>
        <strain evidence="5">ATCC 49924 / DSM 5501 / Z-7288</strain>
    </source>
</reference>
<dbReference type="Pfam" id="PF00583">
    <property type="entry name" value="Acetyltransf_1"/>
    <property type="match status" value="1"/>
</dbReference>
<evidence type="ECO:0000313" key="5">
    <source>
        <dbReference type="Proteomes" id="UP000001661"/>
    </source>
</evidence>
<dbReference type="InterPro" id="IPR051556">
    <property type="entry name" value="N-term/lysine_N-AcTrnsfr"/>
</dbReference>
<dbReference type="RefSeq" id="WP_013277611.1">
    <property type="nucleotide sequence ID" value="NC_014378.1"/>
</dbReference>
<organism evidence="4 5">
    <name type="scientific">Acetohalobium arabaticum (strain ATCC 49924 / DSM 5501 / Z-7288)</name>
    <dbReference type="NCBI Taxonomy" id="574087"/>
    <lineage>
        <taxon>Bacteria</taxon>
        <taxon>Bacillati</taxon>
        <taxon>Bacillota</taxon>
        <taxon>Clostridia</taxon>
        <taxon>Halanaerobiales</taxon>
        <taxon>Halobacteroidaceae</taxon>
        <taxon>Acetohalobium</taxon>
    </lineage>
</organism>
<dbReference type="Gene3D" id="3.40.630.30">
    <property type="match status" value="1"/>
</dbReference>
<dbReference type="KEGG" id="aar:Acear_0623"/>
<feature type="domain" description="N-acetyltransferase" evidence="3">
    <location>
        <begin position="3"/>
        <end position="151"/>
    </location>
</feature>
<dbReference type="InterPro" id="IPR016181">
    <property type="entry name" value="Acyl_CoA_acyltransferase"/>
</dbReference>
<dbReference type="PANTHER" id="PTHR42919:SF8">
    <property type="entry name" value="N-ALPHA-ACETYLTRANSFERASE 50"/>
    <property type="match status" value="1"/>
</dbReference>
<dbReference type="Proteomes" id="UP000001661">
    <property type="component" value="Chromosome"/>
</dbReference>
<dbReference type="SUPFAM" id="SSF55729">
    <property type="entry name" value="Acyl-CoA N-acyltransferases (Nat)"/>
    <property type="match status" value="1"/>
</dbReference>
<name>D9QVA6_ACEAZ</name>
<gene>
    <name evidence="4" type="ordered locus">Acear_0623</name>
</gene>
<accession>D9QVA6</accession>
<protein>
    <submittedName>
        <fullName evidence="4">GCN5-related N-acetyltransferase</fullName>
    </submittedName>
</protein>